<dbReference type="InterPro" id="IPR036271">
    <property type="entry name" value="Tet_transcr_reg_TetR-rel_C_sf"/>
</dbReference>
<evidence type="ECO:0000313" key="9">
    <source>
        <dbReference type="Proteomes" id="UP000577697"/>
    </source>
</evidence>
<accession>A0AAC9FEV2</accession>
<dbReference type="PROSITE" id="PS50977">
    <property type="entry name" value="HTH_TETR_2"/>
    <property type="match status" value="1"/>
</dbReference>
<sequence length="267" mass="30497">MKKKTSAVIQAMASVNSFAEAGRNGKLPRSAPKGAKSGERKIGRRKFADLGEFDNKEVILNSAEKHFAERGYLGTSMREIAEDAEITQALITYYFGTKLNLYYEVYRRRVNEISRRRAELLSEIYQDRKVPTLEDLVRAYLQPQFEFRTESEGRMNFAKLQARLASEPQEILEPLRKEVYDKTLKLFVQEMIDVEGKSHLAAVSWGTIFMISMLLYMLRGIDRIGEITDGRFHVGNDEEILQRMVTFIVGGISALKQSIESGSRPLL</sequence>
<dbReference type="EMBL" id="JACICB010000021">
    <property type="protein sequence ID" value="MBB3708687.1"/>
    <property type="molecule type" value="Genomic_DNA"/>
</dbReference>
<dbReference type="GO" id="GO:0000976">
    <property type="term" value="F:transcription cis-regulatory region binding"/>
    <property type="evidence" value="ECO:0007669"/>
    <property type="project" value="TreeGrafter"/>
</dbReference>
<dbReference type="PANTHER" id="PTHR30055:SF234">
    <property type="entry name" value="HTH-TYPE TRANSCRIPTIONAL REGULATOR BETI"/>
    <property type="match status" value="1"/>
</dbReference>
<dbReference type="InterPro" id="IPR050109">
    <property type="entry name" value="HTH-type_TetR-like_transc_reg"/>
</dbReference>
<reference evidence="6 8" key="1">
    <citation type="submission" date="2016-03" db="EMBL/GenBank/DDBJ databases">
        <title>Complete genome of Aminobacter aminovorans KCTC 2477.</title>
        <authorList>
            <person name="Kim K.M."/>
        </authorList>
    </citation>
    <scope>NUCLEOTIDE SEQUENCE [LARGE SCALE GENOMIC DNA]</scope>
    <source>
        <strain evidence="6 8">KCTC 2477</strain>
        <plasmid evidence="6 8">pAA04</plasmid>
    </source>
</reference>
<organism evidence="6 8">
    <name type="scientific">Aminobacter aminovorans</name>
    <name type="common">Chelatobacter heintzii</name>
    <dbReference type="NCBI Taxonomy" id="83263"/>
    <lineage>
        <taxon>Bacteria</taxon>
        <taxon>Pseudomonadati</taxon>
        <taxon>Pseudomonadota</taxon>
        <taxon>Alphaproteobacteria</taxon>
        <taxon>Hyphomicrobiales</taxon>
        <taxon>Phyllobacteriaceae</taxon>
        <taxon>Aminobacter</taxon>
    </lineage>
</organism>
<dbReference type="EMBL" id="CP015009">
    <property type="protein sequence ID" value="AMS45480.1"/>
    <property type="molecule type" value="Genomic_DNA"/>
</dbReference>
<name>A0AAC9FEV2_AMIAI</name>
<dbReference type="PRINTS" id="PR00455">
    <property type="entry name" value="HTHTETR"/>
</dbReference>
<dbReference type="Pfam" id="PF00440">
    <property type="entry name" value="TetR_N"/>
    <property type="match status" value="1"/>
</dbReference>
<dbReference type="RefSeq" id="WP_083948953.1">
    <property type="nucleotide sequence ID" value="NZ_CP015009.1"/>
</dbReference>
<evidence type="ECO:0000313" key="8">
    <source>
        <dbReference type="Proteomes" id="UP000075755"/>
    </source>
</evidence>
<dbReference type="Gene3D" id="1.10.357.10">
    <property type="entry name" value="Tetracycline Repressor, domain 2"/>
    <property type="match status" value="1"/>
</dbReference>
<keyword evidence="3" id="KW-0804">Transcription</keyword>
<dbReference type="Pfam" id="PF17939">
    <property type="entry name" value="TetR_C_30"/>
    <property type="match status" value="1"/>
</dbReference>
<evidence type="ECO:0000256" key="2">
    <source>
        <dbReference type="ARBA" id="ARBA00023125"/>
    </source>
</evidence>
<dbReference type="PANTHER" id="PTHR30055">
    <property type="entry name" value="HTH-TYPE TRANSCRIPTIONAL REGULATOR RUTR"/>
    <property type="match status" value="1"/>
</dbReference>
<dbReference type="InterPro" id="IPR023772">
    <property type="entry name" value="DNA-bd_HTH_TetR-type_CS"/>
</dbReference>
<dbReference type="InterPro" id="IPR041586">
    <property type="entry name" value="PsrA_TetR_C"/>
</dbReference>
<protein>
    <submittedName>
        <fullName evidence="7">AcrR family transcriptional regulator</fullName>
    </submittedName>
    <submittedName>
        <fullName evidence="6">TetR family transcriptional regulator</fullName>
    </submittedName>
</protein>
<dbReference type="InterPro" id="IPR001647">
    <property type="entry name" value="HTH_TetR"/>
</dbReference>
<dbReference type="Proteomes" id="UP000075755">
    <property type="component" value="Plasmid pAA04"/>
</dbReference>
<proteinExistence type="predicted"/>
<dbReference type="AlphaFoldDB" id="A0AAC9FEV2"/>
<evidence type="ECO:0000256" key="3">
    <source>
        <dbReference type="ARBA" id="ARBA00023163"/>
    </source>
</evidence>
<dbReference type="GO" id="GO:0003700">
    <property type="term" value="F:DNA-binding transcription factor activity"/>
    <property type="evidence" value="ECO:0007669"/>
    <property type="project" value="TreeGrafter"/>
</dbReference>
<evidence type="ECO:0000313" key="6">
    <source>
        <dbReference type="EMBL" id="AMS45480.1"/>
    </source>
</evidence>
<reference evidence="7 9" key="2">
    <citation type="submission" date="2020-08" db="EMBL/GenBank/DDBJ databases">
        <title>Genomic Encyclopedia of Type Strains, Phase IV (KMG-IV): sequencing the most valuable type-strain genomes for metagenomic binning, comparative biology and taxonomic classification.</title>
        <authorList>
            <person name="Goeker M."/>
        </authorList>
    </citation>
    <scope>NUCLEOTIDE SEQUENCE [LARGE SCALE GENOMIC DNA]</scope>
    <source>
        <strain evidence="7 9">DSM 10368</strain>
    </source>
</reference>
<feature type="DNA-binding region" description="H-T-H motif" evidence="4">
    <location>
        <begin position="76"/>
        <end position="95"/>
    </location>
</feature>
<dbReference type="PROSITE" id="PS01081">
    <property type="entry name" value="HTH_TETR_1"/>
    <property type="match status" value="1"/>
</dbReference>
<keyword evidence="9" id="KW-1185">Reference proteome</keyword>
<keyword evidence="6" id="KW-0614">Plasmid</keyword>
<evidence type="ECO:0000259" key="5">
    <source>
        <dbReference type="PROSITE" id="PS50977"/>
    </source>
</evidence>
<dbReference type="KEGG" id="aak:AA2016_6590"/>
<dbReference type="SUPFAM" id="SSF48498">
    <property type="entry name" value="Tetracyclin repressor-like, C-terminal domain"/>
    <property type="match status" value="1"/>
</dbReference>
<dbReference type="Proteomes" id="UP000577697">
    <property type="component" value="Unassembled WGS sequence"/>
</dbReference>
<evidence type="ECO:0000313" key="7">
    <source>
        <dbReference type="EMBL" id="MBB3708687.1"/>
    </source>
</evidence>
<evidence type="ECO:0000256" key="4">
    <source>
        <dbReference type="PROSITE-ProRule" id="PRU00335"/>
    </source>
</evidence>
<keyword evidence="2 4" id="KW-0238">DNA-binding</keyword>
<dbReference type="SUPFAM" id="SSF46689">
    <property type="entry name" value="Homeodomain-like"/>
    <property type="match status" value="1"/>
</dbReference>
<evidence type="ECO:0000256" key="1">
    <source>
        <dbReference type="ARBA" id="ARBA00023015"/>
    </source>
</evidence>
<keyword evidence="1" id="KW-0805">Transcription regulation</keyword>
<geneLocation type="plasmid" evidence="6 8">
    <name>pAA04</name>
</geneLocation>
<gene>
    <name evidence="6" type="ORF">AA2016_6590</name>
    <name evidence="7" type="ORF">FHS67_005027</name>
</gene>
<dbReference type="InterPro" id="IPR009057">
    <property type="entry name" value="Homeodomain-like_sf"/>
</dbReference>
<feature type="domain" description="HTH tetR-type" evidence="5">
    <location>
        <begin position="53"/>
        <end position="113"/>
    </location>
</feature>